<keyword evidence="4 5" id="KW-0732">Signal</keyword>
<feature type="chain" id="PRO_5046430817" evidence="5">
    <location>
        <begin position="24"/>
        <end position="530"/>
    </location>
</feature>
<evidence type="ECO:0000256" key="4">
    <source>
        <dbReference type="ARBA" id="ARBA00022729"/>
    </source>
</evidence>
<gene>
    <name evidence="7" type="ORF">QWZ14_24905</name>
</gene>
<evidence type="ECO:0000256" key="1">
    <source>
        <dbReference type="ARBA" id="ARBA00004418"/>
    </source>
</evidence>
<evidence type="ECO:0000313" key="7">
    <source>
        <dbReference type="EMBL" id="MDN3567632.1"/>
    </source>
</evidence>
<dbReference type="PANTHER" id="PTHR30290:SF9">
    <property type="entry name" value="OLIGOPEPTIDE-BINDING PROTEIN APPA"/>
    <property type="match status" value="1"/>
</dbReference>
<evidence type="ECO:0000313" key="8">
    <source>
        <dbReference type="Proteomes" id="UP001529369"/>
    </source>
</evidence>
<evidence type="ECO:0000256" key="5">
    <source>
        <dbReference type="SAM" id="SignalP"/>
    </source>
</evidence>
<dbReference type="Gene3D" id="3.40.190.10">
    <property type="entry name" value="Periplasmic binding protein-like II"/>
    <property type="match status" value="1"/>
</dbReference>
<feature type="signal peptide" evidence="5">
    <location>
        <begin position="1"/>
        <end position="23"/>
    </location>
</feature>
<comment type="similarity">
    <text evidence="2">Belongs to the bacterial solute-binding protein 5 family.</text>
</comment>
<feature type="domain" description="Solute-binding protein family 5" evidence="6">
    <location>
        <begin position="67"/>
        <end position="439"/>
    </location>
</feature>
<organism evidence="7 8">
    <name type="scientific">Paeniroseomonas aquatica</name>
    <dbReference type="NCBI Taxonomy" id="373043"/>
    <lineage>
        <taxon>Bacteria</taxon>
        <taxon>Pseudomonadati</taxon>
        <taxon>Pseudomonadota</taxon>
        <taxon>Alphaproteobacteria</taxon>
        <taxon>Acetobacterales</taxon>
        <taxon>Acetobacteraceae</taxon>
        <taxon>Paeniroseomonas</taxon>
    </lineage>
</organism>
<dbReference type="Pfam" id="PF00496">
    <property type="entry name" value="SBP_bac_5"/>
    <property type="match status" value="1"/>
</dbReference>
<keyword evidence="8" id="KW-1185">Reference proteome</keyword>
<dbReference type="Proteomes" id="UP001529369">
    <property type="component" value="Unassembled WGS sequence"/>
</dbReference>
<dbReference type="CDD" id="cd08498">
    <property type="entry name" value="PBP2_NikA_DppA_OppA_like_2"/>
    <property type="match status" value="1"/>
</dbReference>
<dbReference type="SUPFAM" id="SSF53850">
    <property type="entry name" value="Periplasmic binding protein-like II"/>
    <property type="match status" value="1"/>
</dbReference>
<accession>A0ABT8ACR3</accession>
<dbReference type="Gene3D" id="3.10.105.10">
    <property type="entry name" value="Dipeptide-binding Protein, Domain 3"/>
    <property type="match status" value="1"/>
</dbReference>
<name>A0ABT8ACR3_9PROT</name>
<keyword evidence="3" id="KW-0813">Transport</keyword>
<dbReference type="PIRSF" id="PIRSF002741">
    <property type="entry name" value="MppA"/>
    <property type="match status" value="1"/>
</dbReference>
<dbReference type="InterPro" id="IPR030678">
    <property type="entry name" value="Peptide/Ni-bd"/>
</dbReference>
<dbReference type="EMBL" id="JAUFPN010000195">
    <property type="protein sequence ID" value="MDN3567632.1"/>
    <property type="molecule type" value="Genomic_DNA"/>
</dbReference>
<dbReference type="RefSeq" id="WP_290319683.1">
    <property type="nucleotide sequence ID" value="NZ_JAUFPN010000195.1"/>
</dbReference>
<reference evidence="8" key="1">
    <citation type="journal article" date="2019" name="Int. J. Syst. Evol. Microbiol.">
        <title>The Global Catalogue of Microorganisms (GCM) 10K type strain sequencing project: providing services to taxonomists for standard genome sequencing and annotation.</title>
        <authorList>
            <consortium name="The Broad Institute Genomics Platform"/>
            <consortium name="The Broad Institute Genome Sequencing Center for Infectious Disease"/>
            <person name="Wu L."/>
            <person name="Ma J."/>
        </authorList>
    </citation>
    <scope>NUCLEOTIDE SEQUENCE [LARGE SCALE GENOMIC DNA]</scope>
    <source>
        <strain evidence="8">CECT 7131</strain>
    </source>
</reference>
<comment type="caution">
    <text evidence="7">The sequence shown here is derived from an EMBL/GenBank/DDBJ whole genome shotgun (WGS) entry which is preliminary data.</text>
</comment>
<dbReference type="PANTHER" id="PTHR30290">
    <property type="entry name" value="PERIPLASMIC BINDING COMPONENT OF ABC TRANSPORTER"/>
    <property type="match status" value="1"/>
</dbReference>
<dbReference type="InterPro" id="IPR000914">
    <property type="entry name" value="SBP_5_dom"/>
</dbReference>
<sequence>MRHLRGLSFCAALAAGLAMPAKAADLTIAVGGAFTSMDPHFFDLSPNHALAWHVFDRLVHPDLDQRPAPGLATSWRAVDELTWEFKLREGVRFQDGTPFTADDVVFTFARAPNVPNSPTSMGQYIRPVTRLEVVDPHTIRLHTAEPVPLIPQMMGSFSIVGRRQGEVNGQALGTAEYNSGRAAIGTGPYKLASFAIGDRAVFTRNPDWWGPKQPWDRVTYRLISNDSARVAALQSGDVDAIDTVPTRDVERIRRDTRLTVQSRPGLRLIYLYVDANRPQSPYVTDRDGKVLPQNPLRDVRVRQALSLAINREGIRRQIMEGNSLPTGQAMPEGSMGYDPSIRVPPYDIDAAKKLLAEAGLPDGFNLTLHGPNDRYVNDDGIVQAIAQMWSRIGVRTAVSTSPASVFFTAGGVRDEHSISLTGWSTSTGEPDTHLSFMLATPDPPRGRSTRLRPSHYSNPDLDRLVDRALTTIDNEAREKLYFEAIRIGFQRDAAVIPIHHQVNVWAMRKGIAYTPQLSEQTRAMEFSLAR</sequence>
<comment type="subcellular location">
    <subcellularLocation>
        <location evidence="1">Periplasm</location>
    </subcellularLocation>
</comment>
<protein>
    <submittedName>
        <fullName evidence="7">ABC transporter substrate-binding protein</fullName>
    </submittedName>
</protein>
<evidence type="ECO:0000256" key="3">
    <source>
        <dbReference type="ARBA" id="ARBA00022448"/>
    </source>
</evidence>
<dbReference type="InterPro" id="IPR039424">
    <property type="entry name" value="SBP_5"/>
</dbReference>
<evidence type="ECO:0000256" key="2">
    <source>
        <dbReference type="ARBA" id="ARBA00005695"/>
    </source>
</evidence>
<dbReference type="Gene3D" id="3.90.76.10">
    <property type="entry name" value="Dipeptide-binding Protein, Domain 1"/>
    <property type="match status" value="1"/>
</dbReference>
<proteinExistence type="inferred from homology"/>
<evidence type="ECO:0000259" key="6">
    <source>
        <dbReference type="Pfam" id="PF00496"/>
    </source>
</evidence>